<accession>A0ABN8RDX4</accession>
<name>A0ABN8RDX4_9CNID</name>
<comment type="caution">
    <text evidence="1">The sequence shown here is derived from an EMBL/GenBank/DDBJ whole genome shotgun (WGS) entry which is preliminary data.</text>
</comment>
<evidence type="ECO:0000313" key="2">
    <source>
        <dbReference type="Proteomes" id="UP001159427"/>
    </source>
</evidence>
<gene>
    <name evidence="1" type="ORF">PEVE_00010852</name>
</gene>
<sequence length="146" mass="16546">MYMSGVDPSTRGLPAVEIQRYASNCNYTVNLLHSRFFIDNFNILEGPSNGFEMIHFFEESLQAVDHVGNPVLANGDVIFCFRSIKAYLRQHEQFSINFTELAIIQGLQTITPAISQNIFSHCGFVILKLLSVQSLVNSTQWRVIML</sequence>
<evidence type="ECO:0000313" key="1">
    <source>
        <dbReference type="EMBL" id="CAH3176849.1"/>
    </source>
</evidence>
<dbReference type="EMBL" id="CALNXI010001778">
    <property type="protein sequence ID" value="CAH3176849.1"/>
    <property type="molecule type" value="Genomic_DNA"/>
</dbReference>
<reference evidence="1 2" key="1">
    <citation type="submission" date="2022-05" db="EMBL/GenBank/DDBJ databases">
        <authorList>
            <consortium name="Genoscope - CEA"/>
            <person name="William W."/>
        </authorList>
    </citation>
    <scope>NUCLEOTIDE SEQUENCE [LARGE SCALE GENOMIC DNA]</scope>
</reference>
<dbReference type="Proteomes" id="UP001159427">
    <property type="component" value="Unassembled WGS sequence"/>
</dbReference>
<proteinExistence type="predicted"/>
<keyword evidence="2" id="KW-1185">Reference proteome</keyword>
<protein>
    <submittedName>
        <fullName evidence="1">Uncharacterized protein</fullName>
    </submittedName>
</protein>
<organism evidence="1 2">
    <name type="scientific">Porites evermanni</name>
    <dbReference type="NCBI Taxonomy" id="104178"/>
    <lineage>
        <taxon>Eukaryota</taxon>
        <taxon>Metazoa</taxon>
        <taxon>Cnidaria</taxon>
        <taxon>Anthozoa</taxon>
        <taxon>Hexacorallia</taxon>
        <taxon>Scleractinia</taxon>
        <taxon>Fungiina</taxon>
        <taxon>Poritidae</taxon>
        <taxon>Porites</taxon>
    </lineage>
</organism>